<feature type="region of interest" description="Disordered" evidence="1">
    <location>
        <begin position="1"/>
        <end position="80"/>
    </location>
</feature>
<name>A0A1H8VU92_9PSEU</name>
<feature type="compositionally biased region" description="Basic and acidic residues" evidence="1">
    <location>
        <begin position="25"/>
        <end position="35"/>
    </location>
</feature>
<accession>A0A1H8VU92</accession>
<dbReference type="STRING" id="394193.SAMN04489732_104291"/>
<sequence>MTDHQTRGLSTADLASTAQGSGTRDVADEPRRSSVDTESPVRTGGSLDTVDTESTGEAGARSGAHTADRRAATEDAPPLFDGEAVTSFRGRWQDVQTGFVDDPRRAVRDADELVAAVISALASSFAEHKGDLEAQWRDGEPATEELRVALRRYRSFFDQLIGS</sequence>
<feature type="compositionally biased region" description="Polar residues" evidence="1">
    <location>
        <begin position="7"/>
        <end position="22"/>
    </location>
</feature>
<protein>
    <submittedName>
        <fullName evidence="2">Uncharacterized protein</fullName>
    </submittedName>
</protein>
<keyword evidence="3" id="KW-1185">Reference proteome</keyword>
<organism evidence="2 3">
    <name type="scientific">Amycolatopsis saalfeldensis</name>
    <dbReference type="NCBI Taxonomy" id="394193"/>
    <lineage>
        <taxon>Bacteria</taxon>
        <taxon>Bacillati</taxon>
        <taxon>Actinomycetota</taxon>
        <taxon>Actinomycetes</taxon>
        <taxon>Pseudonocardiales</taxon>
        <taxon>Pseudonocardiaceae</taxon>
        <taxon>Amycolatopsis</taxon>
    </lineage>
</organism>
<dbReference type="Proteomes" id="UP000198582">
    <property type="component" value="Unassembled WGS sequence"/>
</dbReference>
<reference evidence="2 3" key="1">
    <citation type="submission" date="2016-10" db="EMBL/GenBank/DDBJ databases">
        <authorList>
            <person name="de Groot N.N."/>
        </authorList>
    </citation>
    <scope>NUCLEOTIDE SEQUENCE [LARGE SCALE GENOMIC DNA]</scope>
    <source>
        <strain evidence="2 3">DSM 44993</strain>
    </source>
</reference>
<evidence type="ECO:0000256" key="1">
    <source>
        <dbReference type="SAM" id="MobiDB-lite"/>
    </source>
</evidence>
<dbReference type="EMBL" id="FOEF01000004">
    <property type="protein sequence ID" value="SEP18860.1"/>
    <property type="molecule type" value="Genomic_DNA"/>
</dbReference>
<evidence type="ECO:0000313" key="2">
    <source>
        <dbReference type="EMBL" id="SEP18860.1"/>
    </source>
</evidence>
<evidence type="ECO:0000313" key="3">
    <source>
        <dbReference type="Proteomes" id="UP000198582"/>
    </source>
</evidence>
<gene>
    <name evidence="2" type="ORF">SAMN04489732_104291</name>
</gene>
<dbReference type="RefSeq" id="WP_245787277.1">
    <property type="nucleotide sequence ID" value="NZ_FOEF01000004.1"/>
</dbReference>
<dbReference type="AlphaFoldDB" id="A0A1H8VU92"/>
<proteinExistence type="predicted"/>